<sequence length="51" mass="5862">MPPPESTPHLSNRESWSLFKYSNLEDDDYAISGQSFLFPVSLLAIDRKFLT</sequence>
<dbReference type="AlphaFoldDB" id="A0AAV5J8V0"/>
<organism evidence="1 2">
    <name type="scientific">Rubroshorea leprosula</name>
    <dbReference type="NCBI Taxonomy" id="152421"/>
    <lineage>
        <taxon>Eukaryota</taxon>
        <taxon>Viridiplantae</taxon>
        <taxon>Streptophyta</taxon>
        <taxon>Embryophyta</taxon>
        <taxon>Tracheophyta</taxon>
        <taxon>Spermatophyta</taxon>
        <taxon>Magnoliopsida</taxon>
        <taxon>eudicotyledons</taxon>
        <taxon>Gunneridae</taxon>
        <taxon>Pentapetalae</taxon>
        <taxon>rosids</taxon>
        <taxon>malvids</taxon>
        <taxon>Malvales</taxon>
        <taxon>Dipterocarpaceae</taxon>
        <taxon>Rubroshorea</taxon>
    </lineage>
</organism>
<proteinExistence type="predicted"/>
<keyword evidence="2" id="KW-1185">Reference proteome</keyword>
<protein>
    <submittedName>
        <fullName evidence="1">Uncharacterized protein</fullName>
    </submittedName>
</protein>
<evidence type="ECO:0000313" key="2">
    <source>
        <dbReference type="Proteomes" id="UP001054252"/>
    </source>
</evidence>
<comment type="caution">
    <text evidence="1">The sequence shown here is derived from an EMBL/GenBank/DDBJ whole genome shotgun (WGS) entry which is preliminary data.</text>
</comment>
<reference evidence="1 2" key="1">
    <citation type="journal article" date="2021" name="Commun. Biol.">
        <title>The genome of Shorea leprosula (Dipterocarpaceae) highlights the ecological relevance of drought in aseasonal tropical rainforests.</title>
        <authorList>
            <person name="Ng K.K.S."/>
            <person name="Kobayashi M.J."/>
            <person name="Fawcett J.A."/>
            <person name="Hatakeyama M."/>
            <person name="Paape T."/>
            <person name="Ng C.H."/>
            <person name="Ang C.C."/>
            <person name="Tnah L.H."/>
            <person name="Lee C.T."/>
            <person name="Nishiyama T."/>
            <person name="Sese J."/>
            <person name="O'Brien M.J."/>
            <person name="Copetti D."/>
            <person name="Mohd Noor M.I."/>
            <person name="Ong R.C."/>
            <person name="Putra M."/>
            <person name="Sireger I.Z."/>
            <person name="Indrioko S."/>
            <person name="Kosugi Y."/>
            <person name="Izuno A."/>
            <person name="Isagi Y."/>
            <person name="Lee S.L."/>
            <person name="Shimizu K.K."/>
        </authorList>
    </citation>
    <scope>NUCLEOTIDE SEQUENCE [LARGE SCALE GENOMIC DNA]</scope>
    <source>
        <strain evidence="1">214</strain>
    </source>
</reference>
<dbReference type="Proteomes" id="UP001054252">
    <property type="component" value="Unassembled WGS sequence"/>
</dbReference>
<gene>
    <name evidence="1" type="ORF">SLEP1_g19513</name>
</gene>
<name>A0AAV5J8V0_9ROSI</name>
<dbReference type="EMBL" id="BPVZ01000028">
    <property type="protein sequence ID" value="GKV07792.1"/>
    <property type="molecule type" value="Genomic_DNA"/>
</dbReference>
<accession>A0AAV5J8V0</accession>
<evidence type="ECO:0000313" key="1">
    <source>
        <dbReference type="EMBL" id="GKV07792.1"/>
    </source>
</evidence>